<dbReference type="AlphaFoldDB" id="A0A815JVH2"/>
<dbReference type="GO" id="GO:0016922">
    <property type="term" value="F:nuclear receptor binding"/>
    <property type="evidence" value="ECO:0007669"/>
    <property type="project" value="TreeGrafter"/>
</dbReference>
<feature type="region of interest" description="Disordered" evidence="1">
    <location>
        <begin position="16"/>
        <end position="65"/>
    </location>
</feature>
<feature type="compositionally biased region" description="Low complexity" evidence="1">
    <location>
        <begin position="242"/>
        <end position="253"/>
    </location>
</feature>
<comment type="caution">
    <text evidence="2">The sequence shown here is derived from an EMBL/GenBank/DDBJ whole genome shotgun (WGS) entry which is preliminary data.</text>
</comment>
<evidence type="ECO:0000313" key="4">
    <source>
        <dbReference type="Proteomes" id="UP000663829"/>
    </source>
</evidence>
<feature type="compositionally biased region" description="Basic and acidic residues" evidence="1">
    <location>
        <begin position="646"/>
        <end position="665"/>
    </location>
</feature>
<dbReference type="PANTHER" id="PTHR46232:SF1">
    <property type="entry name" value="SWI_SNF-RELATED MATRIX-ASSOCIATED ACTIN-DEPENDENT REGULATOR OF CHROMATIN SUBFAMILY E MEMBER 1"/>
    <property type="match status" value="1"/>
</dbReference>
<proteinExistence type="predicted"/>
<keyword evidence="4" id="KW-1185">Reference proteome</keyword>
<dbReference type="GO" id="GO:0045892">
    <property type="term" value="P:negative regulation of DNA-templated transcription"/>
    <property type="evidence" value="ECO:0007669"/>
    <property type="project" value="TreeGrafter"/>
</dbReference>
<organism evidence="2 4">
    <name type="scientific">Didymodactylos carnosus</name>
    <dbReference type="NCBI Taxonomy" id="1234261"/>
    <lineage>
        <taxon>Eukaryota</taxon>
        <taxon>Metazoa</taxon>
        <taxon>Spiralia</taxon>
        <taxon>Gnathifera</taxon>
        <taxon>Rotifera</taxon>
        <taxon>Eurotatoria</taxon>
        <taxon>Bdelloidea</taxon>
        <taxon>Philodinida</taxon>
        <taxon>Philodinidae</taxon>
        <taxon>Didymodactylos</taxon>
    </lineage>
</organism>
<dbReference type="Proteomes" id="UP000663829">
    <property type="component" value="Unassembled WGS sequence"/>
</dbReference>
<feature type="compositionally biased region" description="Polar residues" evidence="1">
    <location>
        <begin position="36"/>
        <end position="49"/>
    </location>
</feature>
<dbReference type="Proteomes" id="UP000681722">
    <property type="component" value="Unassembled WGS sequence"/>
</dbReference>
<evidence type="ECO:0000313" key="2">
    <source>
        <dbReference type="EMBL" id="CAF1384445.1"/>
    </source>
</evidence>
<feature type="compositionally biased region" description="Low complexity" evidence="1">
    <location>
        <begin position="368"/>
        <end position="382"/>
    </location>
</feature>
<feature type="non-terminal residue" evidence="2">
    <location>
        <position position="1"/>
    </location>
</feature>
<dbReference type="PANTHER" id="PTHR46232">
    <property type="entry name" value="SMARCE1 REGULATOR OF CHROMATIN"/>
    <property type="match status" value="1"/>
</dbReference>
<feature type="region of interest" description="Disordered" evidence="1">
    <location>
        <begin position="589"/>
        <end position="665"/>
    </location>
</feature>
<feature type="region of interest" description="Disordered" evidence="1">
    <location>
        <begin position="241"/>
        <end position="290"/>
    </location>
</feature>
<protein>
    <submittedName>
        <fullName evidence="2">Uncharacterized protein</fullName>
    </submittedName>
</protein>
<dbReference type="EMBL" id="CAJOBC010082020">
    <property type="protein sequence ID" value="CAF4279645.1"/>
    <property type="molecule type" value="Genomic_DNA"/>
</dbReference>
<dbReference type="OrthoDB" id="30931at2759"/>
<feature type="region of interest" description="Disordered" evidence="1">
    <location>
        <begin position="358"/>
        <end position="435"/>
    </location>
</feature>
<reference evidence="2" key="1">
    <citation type="submission" date="2021-02" db="EMBL/GenBank/DDBJ databases">
        <authorList>
            <person name="Nowell W R."/>
        </authorList>
    </citation>
    <scope>NUCLEOTIDE SEQUENCE</scope>
</reference>
<feature type="compositionally biased region" description="Polar residues" evidence="1">
    <location>
        <begin position="358"/>
        <end position="367"/>
    </location>
</feature>
<dbReference type="EMBL" id="CAJNOQ010016618">
    <property type="protein sequence ID" value="CAF1384445.1"/>
    <property type="molecule type" value="Genomic_DNA"/>
</dbReference>
<evidence type="ECO:0000313" key="3">
    <source>
        <dbReference type="EMBL" id="CAF4279645.1"/>
    </source>
</evidence>
<evidence type="ECO:0000256" key="1">
    <source>
        <dbReference type="SAM" id="MobiDB-lite"/>
    </source>
</evidence>
<feature type="compositionally biased region" description="Low complexity" evidence="1">
    <location>
        <begin position="422"/>
        <end position="433"/>
    </location>
</feature>
<accession>A0A815JVH2</accession>
<dbReference type="GO" id="GO:0031492">
    <property type="term" value="F:nucleosomal DNA binding"/>
    <property type="evidence" value="ECO:0007669"/>
    <property type="project" value="TreeGrafter"/>
</dbReference>
<dbReference type="GO" id="GO:0016514">
    <property type="term" value="C:SWI/SNF complex"/>
    <property type="evidence" value="ECO:0007669"/>
    <property type="project" value="TreeGrafter"/>
</dbReference>
<feature type="compositionally biased region" description="Low complexity" evidence="1">
    <location>
        <begin position="402"/>
        <end position="415"/>
    </location>
</feature>
<feature type="compositionally biased region" description="Polar residues" evidence="1">
    <location>
        <begin position="602"/>
        <end position="616"/>
    </location>
</feature>
<sequence>FDKLAQTLIRNMSQNQGPFLMSTHGHPSFNPRLPNKRSSNGLLNSNAPSTRPIKPSDKGPLSYMRYPRKTLNSSRNVYDKRPHDLLEHEDRSGYGGMRSSNPQHMDAVFTIEPAAEDEEADDVYFSSRHMAAARFQRNQRLLCDVFNEVCIPDLRSNITVDRIVQLRRQVDSLKSHRETFEKELQELEEKHLEKKRKFLESNEKFHNDYLEACSSTNISREKLNEMLQRFETMEKLQREKQQQIILQQQQQTQHPQASLPPPTGLPMTQHLPAPTKTGVESFPQPVPDSIVESEPMAYPGLVSPAPLPLPSQVATVAAPPIQNVIGNTTPVPFAAANEAMAPSQSILNTVNQVSVPTASLTSSRSKLQQPDSSSPVPQQQVPYRQTPSQMPPPLPDISSQTSGQLPVQIPQQQSSPQPPYSNMPISSTTTASTIPQQIVRPPMANSMYGATYQQYPMMNVGYPAQQQYRMSSGQSPNQQMNFQDQQQQQQQQQQMMAYRMNQSPNMMNMQGQQPMHYINNAQFHNRPMGPGQIQSQQPAGMIPMNSMMQGTAPNAYNRQNPYDHSNVPYMTQQPQMMHMYQQPGQYYAPPNSYHMPQPNVMHPQQSSMYQTHSQNMMPGMSSHMAQANLPPSQPQRSPSTQSAYSGHDDSALKSEDESFKEEPRN</sequence>
<gene>
    <name evidence="2" type="ORF">GPM918_LOCUS32489</name>
    <name evidence="3" type="ORF">SRO942_LOCUS33160</name>
</gene>
<name>A0A815JVH2_9BILA</name>